<dbReference type="AlphaFoldDB" id="A0A835Z5F2"/>
<dbReference type="OrthoDB" id="341976at2759"/>
<protein>
    <submittedName>
        <fullName evidence="1">Uncharacterized protein</fullName>
    </submittedName>
</protein>
<dbReference type="Proteomes" id="UP000664859">
    <property type="component" value="Unassembled WGS sequence"/>
</dbReference>
<accession>A0A835Z5F2</accession>
<reference evidence="1" key="1">
    <citation type="submission" date="2021-02" db="EMBL/GenBank/DDBJ databases">
        <title>First Annotated Genome of the Yellow-green Alga Tribonema minus.</title>
        <authorList>
            <person name="Mahan K.M."/>
        </authorList>
    </citation>
    <scope>NUCLEOTIDE SEQUENCE</scope>
    <source>
        <strain evidence="1">UTEX B ZZ1240</strain>
    </source>
</reference>
<evidence type="ECO:0000313" key="1">
    <source>
        <dbReference type="EMBL" id="KAG5187566.1"/>
    </source>
</evidence>
<name>A0A835Z5F2_9STRA</name>
<dbReference type="EMBL" id="JAFCMP010000088">
    <property type="protein sequence ID" value="KAG5187566.1"/>
    <property type="molecule type" value="Genomic_DNA"/>
</dbReference>
<sequence>MSAEEGHSAPAEGKECMVCMDDIDMEKYVEYRVGAGGPWKPCGFCVTCVETLLATQWQKYVDQLAKASCKAEQRRLLDRGPPITIYDRNGLPCPEGQDVDMLWYGRDKQEYSAKLAGALEGQARRDWWDEKLQFKFEEADDDSAQQSKG</sequence>
<keyword evidence="2" id="KW-1185">Reference proteome</keyword>
<evidence type="ECO:0000313" key="2">
    <source>
        <dbReference type="Proteomes" id="UP000664859"/>
    </source>
</evidence>
<comment type="caution">
    <text evidence="1">The sequence shown here is derived from an EMBL/GenBank/DDBJ whole genome shotgun (WGS) entry which is preliminary data.</text>
</comment>
<organism evidence="1 2">
    <name type="scientific">Tribonema minus</name>
    <dbReference type="NCBI Taxonomy" id="303371"/>
    <lineage>
        <taxon>Eukaryota</taxon>
        <taxon>Sar</taxon>
        <taxon>Stramenopiles</taxon>
        <taxon>Ochrophyta</taxon>
        <taxon>PX clade</taxon>
        <taxon>Xanthophyceae</taxon>
        <taxon>Tribonematales</taxon>
        <taxon>Tribonemataceae</taxon>
        <taxon>Tribonema</taxon>
    </lineage>
</organism>
<gene>
    <name evidence="1" type="ORF">JKP88DRAFT_235159</name>
</gene>
<proteinExistence type="predicted"/>